<dbReference type="Gene3D" id="3.30.160.60">
    <property type="entry name" value="Classic Zinc Finger"/>
    <property type="match status" value="3"/>
</dbReference>
<feature type="domain" description="C2H2-type" evidence="7">
    <location>
        <begin position="106"/>
        <end position="135"/>
    </location>
</feature>
<keyword evidence="4" id="KW-0862">Zinc</keyword>
<feature type="domain" description="C2H2-type" evidence="7">
    <location>
        <begin position="17"/>
        <end position="46"/>
    </location>
</feature>
<keyword evidence="2" id="KW-0677">Repeat</keyword>
<dbReference type="SMART" id="SM00355">
    <property type="entry name" value="ZnF_C2H2"/>
    <property type="match status" value="4"/>
</dbReference>
<dbReference type="GO" id="GO:0008270">
    <property type="term" value="F:zinc ion binding"/>
    <property type="evidence" value="ECO:0007669"/>
    <property type="project" value="UniProtKB-KW"/>
</dbReference>
<evidence type="ECO:0000256" key="3">
    <source>
        <dbReference type="ARBA" id="ARBA00022771"/>
    </source>
</evidence>
<feature type="domain" description="C2H2-type" evidence="7">
    <location>
        <begin position="47"/>
        <end position="79"/>
    </location>
</feature>
<dbReference type="Proteomes" id="UP001162029">
    <property type="component" value="Unassembled WGS sequence"/>
</dbReference>
<evidence type="ECO:0000313" key="8">
    <source>
        <dbReference type="EMBL" id="CAI5710475.1"/>
    </source>
</evidence>
<dbReference type="AlphaFoldDB" id="A0AAV0SXN7"/>
<dbReference type="GO" id="GO:0045944">
    <property type="term" value="P:positive regulation of transcription by RNA polymerase II"/>
    <property type="evidence" value="ECO:0007669"/>
    <property type="project" value="UniProtKB-ARBA"/>
</dbReference>
<dbReference type="InterPro" id="IPR050329">
    <property type="entry name" value="GLI_C2H2-zinc-finger"/>
</dbReference>
<comment type="caution">
    <text evidence="8">The sequence shown here is derived from an EMBL/GenBank/DDBJ whole genome shotgun (WGS) entry which is preliminary data.</text>
</comment>
<keyword evidence="3 5" id="KW-0863">Zinc-finger</keyword>
<dbReference type="PROSITE" id="PS50157">
    <property type="entry name" value="ZINC_FINGER_C2H2_2"/>
    <property type="match status" value="4"/>
</dbReference>
<proteinExistence type="predicted"/>
<dbReference type="InterPro" id="IPR036236">
    <property type="entry name" value="Znf_C2H2_sf"/>
</dbReference>
<evidence type="ECO:0000259" key="7">
    <source>
        <dbReference type="PROSITE" id="PS50157"/>
    </source>
</evidence>
<sequence>MCASTTVRFDRGTHPRLRVPLPMCGGRFHREFTLHVHVKNHTGEQPYQCPIKSCSKRFSTSGNLARHKRLHSLHRMEYPAPGCTRIFTNKDRLAKHQKLHNGSSIQTCVVSGCGKTFSTAGNLTQHMKTQHRSVPLRANSSSSRKQQHVQPPQLPQQETTKDLLGPIEDQLQQFSFLSTQTDPEVLSDEDLKNLLECLF</sequence>
<evidence type="ECO:0000256" key="2">
    <source>
        <dbReference type="ARBA" id="ARBA00022737"/>
    </source>
</evidence>
<keyword evidence="1" id="KW-0479">Metal-binding</keyword>
<evidence type="ECO:0000256" key="5">
    <source>
        <dbReference type="PROSITE-ProRule" id="PRU00042"/>
    </source>
</evidence>
<gene>
    <name evidence="8" type="ORF">PDE001_LOCUS447</name>
</gene>
<dbReference type="SUPFAM" id="SSF57667">
    <property type="entry name" value="beta-beta-alpha zinc fingers"/>
    <property type="match status" value="2"/>
</dbReference>
<feature type="domain" description="C2H2-type" evidence="7">
    <location>
        <begin position="78"/>
        <end position="105"/>
    </location>
</feature>
<dbReference type="GO" id="GO:0000978">
    <property type="term" value="F:RNA polymerase II cis-regulatory region sequence-specific DNA binding"/>
    <property type="evidence" value="ECO:0007669"/>
    <property type="project" value="TreeGrafter"/>
</dbReference>
<dbReference type="EMBL" id="CANTFM010000073">
    <property type="protein sequence ID" value="CAI5710475.1"/>
    <property type="molecule type" value="Genomic_DNA"/>
</dbReference>
<dbReference type="PROSITE" id="PS00028">
    <property type="entry name" value="ZINC_FINGER_C2H2_1"/>
    <property type="match status" value="2"/>
</dbReference>
<organism evidence="8 9">
    <name type="scientific">Peronospora destructor</name>
    <dbReference type="NCBI Taxonomy" id="86335"/>
    <lineage>
        <taxon>Eukaryota</taxon>
        <taxon>Sar</taxon>
        <taxon>Stramenopiles</taxon>
        <taxon>Oomycota</taxon>
        <taxon>Peronosporomycetes</taxon>
        <taxon>Peronosporales</taxon>
        <taxon>Peronosporaceae</taxon>
        <taxon>Peronospora</taxon>
    </lineage>
</organism>
<dbReference type="GO" id="GO:0005634">
    <property type="term" value="C:nucleus"/>
    <property type="evidence" value="ECO:0007669"/>
    <property type="project" value="UniProtKB-ARBA"/>
</dbReference>
<dbReference type="Pfam" id="PF00096">
    <property type="entry name" value="zf-C2H2"/>
    <property type="match status" value="2"/>
</dbReference>
<reference evidence="8" key="1">
    <citation type="submission" date="2022-12" db="EMBL/GenBank/DDBJ databases">
        <authorList>
            <person name="Webb A."/>
        </authorList>
    </citation>
    <scope>NUCLEOTIDE SEQUENCE</scope>
    <source>
        <strain evidence="8">Pd1</strain>
    </source>
</reference>
<dbReference type="PANTHER" id="PTHR19818:SF139">
    <property type="entry name" value="PAIR-RULE PROTEIN ODD-PAIRED"/>
    <property type="match status" value="1"/>
</dbReference>
<dbReference type="FunFam" id="3.30.160.60:FF:000690">
    <property type="entry name" value="Zinc finger protein 354C"/>
    <property type="match status" value="1"/>
</dbReference>
<evidence type="ECO:0000256" key="6">
    <source>
        <dbReference type="SAM" id="MobiDB-lite"/>
    </source>
</evidence>
<evidence type="ECO:0000256" key="4">
    <source>
        <dbReference type="ARBA" id="ARBA00022833"/>
    </source>
</evidence>
<protein>
    <recommendedName>
        <fullName evidence="7">C2H2-type domain-containing protein</fullName>
    </recommendedName>
</protein>
<feature type="region of interest" description="Disordered" evidence="6">
    <location>
        <begin position="127"/>
        <end position="158"/>
    </location>
</feature>
<accession>A0AAV0SXN7</accession>
<dbReference type="GO" id="GO:0000981">
    <property type="term" value="F:DNA-binding transcription factor activity, RNA polymerase II-specific"/>
    <property type="evidence" value="ECO:0007669"/>
    <property type="project" value="TreeGrafter"/>
</dbReference>
<evidence type="ECO:0000313" key="9">
    <source>
        <dbReference type="Proteomes" id="UP001162029"/>
    </source>
</evidence>
<keyword evidence="9" id="KW-1185">Reference proteome</keyword>
<dbReference type="PANTHER" id="PTHR19818">
    <property type="entry name" value="ZINC FINGER PROTEIN ZIC AND GLI"/>
    <property type="match status" value="1"/>
</dbReference>
<name>A0AAV0SXN7_9STRA</name>
<feature type="compositionally biased region" description="Low complexity" evidence="6">
    <location>
        <begin position="148"/>
        <end position="157"/>
    </location>
</feature>
<dbReference type="InterPro" id="IPR013087">
    <property type="entry name" value="Znf_C2H2_type"/>
</dbReference>
<evidence type="ECO:0000256" key="1">
    <source>
        <dbReference type="ARBA" id="ARBA00022723"/>
    </source>
</evidence>